<keyword evidence="3 7" id="KW-0349">Heme</keyword>
<dbReference type="InterPro" id="IPR018028">
    <property type="entry name" value="Catalase"/>
</dbReference>
<feature type="active site" evidence="8">
    <location>
        <position position="59"/>
    </location>
</feature>
<feature type="domain" description="Catalase core" evidence="12">
    <location>
        <begin position="25"/>
        <end position="348"/>
    </location>
</feature>
<dbReference type="Gene3D" id="1.20.1280.120">
    <property type="match status" value="1"/>
</dbReference>
<evidence type="ECO:0000256" key="6">
    <source>
        <dbReference type="ARBA" id="ARBA00023004"/>
    </source>
</evidence>
<keyword evidence="11" id="KW-0472">Membrane</keyword>
<dbReference type="PANTHER" id="PTHR11465:SF9">
    <property type="entry name" value="CATALASE"/>
    <property type="match status" value="1"/>
</dbReference>
<evidence type="ECO:0000256" key="8">
    <source>
        <dbReference type="PIRSR" id="PIRSR000296-1"/>
    </source>
</evidence>
<evidence type="ECO:0000256" key="7">
    <source>
        <dbReference type="PIRNR" id="PIRNR000296"/>
    </source>
</evidence>
<keyword evidence="2 7" id="KW-0575">Peroxidase</keyword>
<evidence type="ECO:0000256" key="5">
    <source>
        <dbReference type="ARBA" id="ARBA00023002"/>
    </source>
</evidence>
<dbReference type="PANTHER" id="PTHR11465">
    <property type="entry name" value="CATALASE"/>
    <property type="match status" value="1"/>
</dbReference>
<feature type="transmembrane region" description="Helical" evidence="11">
    <location>
        <begin position="6"/>
        <end position="27"/>
    </location>
</feature>
<dbReference type="AlphaFoldDB" id="A0A5J6N1M8"/>
<evidence type="ECO:0000256" key="9">
    <source>
        <dbReference type="PIRSR" id="PIRSR000296-2"/>
    </source>
</evidence>
<reference evidence="13 14" key="1">
    <citation type="submission" date="2019-08" db="EMBL/GenBank/DDBJ databases">
        <title>Hyperibacter terrae gen. nov., sp. nov. and Hyperibacter viscosus sp. nov., two new members in the family Rhodospirillaceae isolated from the rhizosphere of Hypericum perforatum.</title>
        <authorList>
            <person name="Noviana Z."/>
        </authorList>
    </citation>
    <scope>NUCLEOTIDE SEQUENCE [LARGE SCALE GENOMIC DNA]</scope>
    <source>
        <strain evidence="13 14">R5959</strain>
    </source>
</reference>
<evidence type="ECO:0000256" key="2">
    <source>
        <dbReference type="ARBA" id="ARBA00022559"/>
    </source>
</evidence>
<evidence type="ECO:0000256" key="1">
    <source>
        <dbReference type="ARBA" id="ARBA00005329"/>
    </source>
</evidence>
<comment type="cofactor">
    <cofactor evidence="7">
        <name>heme</name>
        <dbReference type="ChEBI" id="CHEBI:30413"/>
    </cofactor>
</comment>
<dbReference type="CDD" id="cd08153">
    <property type="entry name" value="srpA_like"/>
    <property type="match status" value="1"/>
</dbReference>
<evidence type="ECO:0000256" key="10">
    <source>
        <dbReference type="SAM" id="MobiDB-lite"/>
    </source>
</evidence>
<dbReference type="EMBL" id="CP042582">
    <property type="protein sequence ID" value="QEX20816.1"/>
    <property type="molecule type" value="Genomic_DNA"/>
</dbReference>
<accession>A0A5J6N1M8</accession>
<name>A0A5J6N1M8_9PROT</name>
<keyword evidence="14" id="KW-1185">Reference proteome</keyword>
<dbReference type="InterPro" id="IPR011614">
    <property type="entry name" value="Catalase_core"/>
</dbReference>
<dbReference type="KEGG" id="hadh:FRZ61_07360"/>
<protein>
    <recommendedName>
        <fullName evidence="7">Catalase-related peroxidase</fullName>
        <ecNumber evidence="7">1.11.1.-</ecNumber>
    </recommendedName>
</protein>
<dbReference type="Pfam" id="PF00199">
    <property type="entry name" value="Catalase"/>
    <property type="match status" value="1"/>
</dbReference>
<keyword evidence="5 7" id="KW-0560">Oxidoreductase</keyword>
<organism evidence="13 14">
    <name type="scientific">Hypericibacter adhaerens</name>
    <dbReference type="NCBI Taxonomy" id="2602016"/>
    <lineage>
        <taxon>Bacteria</taxon>
        <taxon>Pseudomonadati</taxon>
        <taxon>Pseudomonadota</taxon>
        <taxon>Alphaproteobacteria</taxon>
        <taxon>Rhodospirillales</taxon>
        <taxon>Dongiaceae</taxon>
        <taxon>Hypericibacter</taxon>
    </lineage>
</organism>
<dbReference type="InterPro" id="IPR020835">
    <property type="entry name" value="Catalase_sf"/>
</dbReference>
<dbReference type="EC" id="1.11.1.-" evidence="7"/>
<keyword evidence="11" id="KW-0812">Transmembrane</keyword>
<evidence type="ECO:0000313" key="13">
    <source>
        <dbReference type="EMBL" id="QEX20816.1"/>
    </source>
</evidence>
<dbReference type="GO" id="GO:0042744">
    <property type="term" value="P:hydrogen peroxide catabolic process"/>
    <property type="evidence" value="ECO:0007669"/>
    <property type="project" value="TreeGrafter"/>
</dbReference>
<dbReference type="InterPro" id="IPR024168">
    <property type="entry name" value="Catalase_SrpA-type_pred"/>
</dbReference>
<dbReference type="Gene3D" id="2.40.180.10">
    <property type="entry name" value="Catalase core domain"/>
    <property type="match status" value="1"/>
</dbReference>
<feature type="binding site" description="axial binding residue" evidence="9">
    <location>
        <position position="327"/>
    </location>
    <ligand>
        <name>heme</name>
        <dbReference type="ChEBI" id="CHEBI:30413"/>
    </ligand>
    <ligandPart>
        <name>Fe</name>
        <dbReference type="ChEBI" id="CHEBI:18248"/>
    </ligandPart>
</feature>
<evidence type="ECO:0000256" key="4">
    <source>
        <dbReference type="ARBA" id="ARBA00022723"/>
    </source>
</evidence>
<proteinExistence type="inferred from homology"/>
<evidence type="ECO:0000259" key="12">
    <source>
        <dbReference type="SMART" id="SM01060"/>
    </source>
</evidence>
<dbReference type="GO" id="GO:0020037">
    <property type="term" value="F:heme binding"/>
    <property type="evidence" value="ECO:0007669"/>
    <property type="project" value="InterPro"/>
</dbReference>
<dbReference type="Proteomes" id="UP000325797">
    <property type="component" value="Chromosome"/>
</dbReference>
<dbReference type="GO" id="GO:0042542">
    <property type="term" value="P:response to hydrogen peroxide"/>
    <property type="evidence" value="ECO:0007669"/>
    <property type="project" value="TreeGrafter"/>
</dbReference>
<keyword evidence="11" id="KW-1133">Transmembrane helix</keyword>
<dbReference type="GO" id="GO:0005737">
    <property type="term" value="C:cytoplasm"/>
    <property type="evidence" value="ECO:0007669"/>
    <property type="project" value="TreeGrafter"/>
</dbReference>
<dbReference type="SUPFAM" id="SSF56634">
    <property type="entry name" value="Heme-dependent catalase-like"/>
    <property type="match status" value="1"/>
</dbReference>
<evidence type="ECO:0000256" key="3">
    <source>
        <dbReference type="ARBA" id="ARBA00022617"/>
    </source>
</evidence>
<comment type="similarity">
    <text evidence="1 7">Belongs to the catalase family.</text>
</comment>
<gene>
    <name evidence="13" type="ORF">FRZ61_07360</name>
</gene>
<dbReference type="SMART" id="SM01060">
    <property type="entry name" value="Catalase"/>
    <property type="match status" value="1"/>
</dbReference>
<evidence type="ECO:0000256" key="11">
    <source>
        <dbReference type="SAM" id="Phobius"/>
    </source>
</evidence>
<dbReference type="GO" id="GO:0004096">
    <property type="term" value="F:catalase activity"/>
    <property type="evidence" value="ECO:0007669"/>
    <property type="project" value="InterPro"/>
</dbReference>
<dbReference type="PIRSF" id="PIRSF000296">
    <property type="entry name" value="SrpA"/>
    <property type="match status" value="1"/>
</dbReference>
<keyword evidence="6 7" id="KW-0408">Iron</keyword>
<dbReference type="GO" id="GO:0046872">
    <property type="term" value="F:metal ion binding"/>
    <property type="evidence" value="ECO:0007669"/>
    <property type="project" value="UniProtKB-KW"/>
</dbReference>
<dbReference type="PROSITE" id="PS51402">
    <property type="entry name" value="CATALASE_3"/>
    <property type="match status" value="1"/>
</dbReference>
<evidence type="ECO:0000313" key="14">
    <source>
        <dbReference type="Proteomes" id="UP000325797"/>
    </source>
</evidence>
<comment type="function">
    <text evidence="7">Has an organic peroxide-dependent peroxidase activity.</text>
</comment>
<keyword evidence="4 7" id="KW-0479">Metal-binding</keyword>
<sequence>MSLIAVLLRLGIIGLVSLLVTAAFLYAGGWLSPDRLTPVKVVDRFEQVDGISAGFRRNHAKGLCFAGVFQSNGQGLRVSRASVFDMGEVPVVGRFALAGGQPYLPDTPQMVRSMAVRFMPADGEDWRTGMNDIPVFPVSTPEAFYEQLAVFAPDPATGKPDPARMADFFARHPESAHAIELIKARAVSSGFHNDTFNSLDAFRFVDAEGKSVAVRWSMVPDAPFEAAAAAPGADKNYLFEDLIARIGQQPVQFHLVVTIGQPGDPTNDATVAWPPERERIDVGTLSIHAVEGEDVGACRDVNFDPLVLPAGIEPSDDPLLSARSAVYSRSFWRRAGESKDPSAVTTPAADKGA</sequence>
<feature type="region of interest" description="Disordered" evidence="10">
    <location>
        <begin position="334"/>
        <end position="353"/>
    </location>
</feature>